<dbReference type="GO" id="GO:0008379">
    <property type="term" value="F:thioredoxin peroxidase activity"/>
    <property type="evidence" value="ECO:0007669"/>
    <property type="project" value="TreeGrafter"/>
</dbReference>
<evidence type="ECO:0000259" key="10">
    <source>
        <dbReference type="PROSITE" id="PS51352"/>
    </source>
</evidence>
<dbReference type="EMBL" id="NBSH01000001">
    <property type="protein sequence ID" value="ORX40818.1"/>
    <property type="molecule type" value="Genomic_DNA"/>
</dbReference>
<evidence type="ECO:0000256" key="5">
    <source>
        <dbReference type="ARBA" id="ARBA00023157"/>
    </source>
</evidence>
<dbReference type="SUPFAM" id="SSF52833">
    <property type="entry name" value="Thioredoxin-like"/>
    <property type="match status" value="1"/>
</dbReference>
<name>A0A1Y1US22_9TREE</name>
<evidence type="ECO:0000256" key="8">
    <source>
        <dbReference type="ARBA" id="ARBA00038489"/>
    </source>
</evidence>
<evidence type="ECO:0000256" key="1">
    <source>
        <dbReference type="ARBA" id="ARBA00013017"/>
    </source>
</evidence>
<keyword evidence="3" id="KW-0049">Antioxidant</keyword>
<dbReference type="GO" id="GO:0045454">
    <property type="term" value="P:cell redox homeostasis"/>
    <property type="evidence" value="ECO:0007669"/>
    <property type="project" value="TreeGrafter"/>
</dbReference>
<gene>
    <name evidence="11" type="ORF">BD324DRAFT_612185</name>
</gene>
<dbReference type="OrthoDB" id="338622at2759"/>
<dbReference type="Proteomes" id="UP000193218">
    <property type="component" value="Unassembled WGS sequence"/>
</dbReference>
<evidence type="ECO:0000256" key="7">
    <source>
        <dbReference type="ARBA" id="ARBA00032824"/>
    </source>
</evidence>
<comment type="caution">
    <text evidence="11">The sequence shown here is derived from an EMBL/GenBank/DDBJ whole genome shotgun (WGS) entry which is preliminary data.</text>
</comment>
<evidence type="ECO:0000313" key="11">
    <source>
        <dbReference type="EMBL" id="ORX40818.1"/>
    </source>
</evidence>
<evidence type="ECO:0000256" key="2">
    <source>
        <dbReference type="ARBA" id="ARBA00022559"/>
    </source>
</evidence>
<dbReference type="AlphaFoldDB" id="A0A1Y1US22"/>
<dbReference type="EC" id="1.11.1.24" evidence="1"/>
<sequence length="159" mass="17351">MSSSLIGKPAPIISLPNIRGGQYELPLGHKPIALFFFPKAGTSGCTTEVCSFRDAQKENVTFQRYPDLEIVGVSADPVAKGLSFADQHNLPFPLLSDEKGSARKAYGVEKSLFGLADGRETFFIDRRGIVKGTHRGLVNAKAHVQFIEQMLKEAGEETQ</sequence>
<dbReference type="PANTHER" id="PTHR42801">
    <property type="entry name" value="THIOREDOXIN-DEPENDENT PEROXIDE REDUCTASE"/>
    <property type="match status" value="1"/>
</dbReference>
<comment type="similarity">
    <text evidence="8">Belongs to the peroxiredoxin family. BCP/PrxQ subfamily.</text>
</comment>
<dbReference type="GeneID" id="33556173"/>
<evidence type="ECO:0000256" key="3">
    <source>
        <dbReference type="ARBA" id="ARBA00022862"/>
    </source>
</evidence>
<dbReference type="Pfam" id="PF00578">
    <property type="entry name" value="AhpC-TSA"/>
    <property type="match status" value="1"/>
</dbReference>
<dbReference type="RefSeq" id="XP_021874497.1">
    <property type="nucleotide sequence ID" value="XM_022014365.1"/>
</dbReference>
<evidence type="ECO:0000256" key="4">
    <source>
        <dbReference type="ARBA" id="ARBA00023002"/>
    </source>
</evidence>
<organism evidence="11 12">
    <name type="scientific">Kockovaella imperatae</name>
    <dbReference type="NCBI Taxonomy" id="4999"/>
    <lineage>
        <taxon>Eukaryota</taxon>
        <taxon>Fungi</taxon>
        <taxon>Dikarya</taxon>
        <taxon>Basidiomycota</taxon>
        <taxon>Agaricomycotina</taxon>
        <taxon>Tremellomycetes</taxon>
        <taxon>Tremellales</taxon>
        <taxon>Cuniculitremaceae</taxon>
        <taxon>Kockovaella</taxon>
    </lineage>
</organism>
<keyword evidence="2" id="KW-0575">Peroxidase</keyword>
<evidence type="ECO:0000256" key="6">
    <source>
        <dbReference type="ARBA" id="ARBA00023284"/>
    </source>
</evidence>
<keyword evidence="6" id="KW-0676">Redox-active center</keyword>
<feature type="domain" description="Thioredoxin" evidence="10">
    <location>
        <begin position="4"/>
        <end position="152"/>
    </location>
</feature>
<accession>A0A1Y1US22</accession>
<dbReference type="CDD" id="cd03017">
    <property type="entry name" value="PRX_BCP"/>
    <property type="match status" value="1"/>
</dbReference>
<dbReference type="InterPro" id="IPR000866">
    <property type="entry name" value="AhpC/TSA"/>
</dbReference>
<dbReference type="InterPro" id="IPR050924">
    <property type="entry name" value="Peroxiredoxin_BCP/PrxQ"/>
</dbReference>
<dbReference type="InterPro" id="IPR013766">
    <property type="entry name" value="Thioredoxin_domain"/>
</dbReference>
<reference evidence="11 12" key="1">
    <citation type="submission" date="2017-03" db="EMBL/GenBank/DDBJ databases">
        <title>Widespread Adenine N6-methylation of Active Genes in Fungi.</title>
        <authorList>
            <consortium name="DOE Joint Genome Institute"/>
            <person name="Mondo S.J."/>
            <person name="Dannebaum R.O."/>
            <person name="Kuo R.C."/>
            <person name="Louie K.B."/>
            <person name="Bewick A.J."/>
            <person name="Labutti K."/>
            <person name="Haridas S."/>
            <person name="Kuo A."/>
            <person name="Salamov A."/>
            <person name="Ahrendt S.R."/>
            <person name="Lau R."/>
            <person name="Bowen B.P."/>
            <person name="Lipzen A."/>
            <person name="Sullivan W."/>
            <person name="Andreopoulos W.B."/>
            <person name="Clum A."/>
            <person name="Lindquist E."/>
            <person name="Daum C."/>
            <person name="Northen T.R."/>
            <person name="Ramamoorthy G."/>
            <person name="Schmitz R.J."/>
            <person name="Gryganskyi A."/>
            <person name="Culley D."/>
            <person name="Magnuson J."/>
            <person name="James T.Y."/>
            <person name="O'Malley M.A."/>
            <person name="Stajich J.E."/>
            <person name="Spatafora J.W."/>
            <person name="Visel A."/>
            <person name="Grigoriev I.V."/>
        </authorList>
    </citation>
    <scope>NUCLEOTIDE SEQUENCE [LARGE SCALE GENOMIC DNA]</scope>
    <source>
        <strain evidence="11 12">NRRL Y-17943</strain>
    </source>
</reference>
<dbReference type="GO" id="GO:0005737">
    <property type="term" value="C:cytoplasm"/>
    <property type="evidence" value="ECO:0007669"/>
    <property type="project" value="TreeGrafter"/>
</dbReference>
<keyword evidence="4" id="KW-0560">Oxidoreductase</keyword>
<dbReference type="PANTHER" id="PTHR42801:SF4">
    <property type="entry name" value="AHPC_TSA FAMILY PROTEIN"/>
    <property type="match status" value="1"/>
</dbReference>
<evidence type="ECO:0000313" key="12">
    <source>
        <dbReference type="Proteomes" id="UP000193218"/>
    </source>
</evidence>
<keyword evidence="12" id="KW-1185">Reference proteome</keyword>
<keyword evidence="5" id="KW-1015">Disulfide bond</keyword>
<protein>
    <recommendedName>
        <fullName evidence="1">thioredoxin-dependent peroxiredoxin</fullName>
        <ecNumber evidence="1">1.11.1.24</ecNumber>
    </recommendedName>
    <alternativeName>
        <fullName evidence="7">Thioredoxin peroxidase</fullName>
    </alternativeName>
</protein>
<dbReference type="InterPro" id="IPR036249">
    <property type="entry name" value="Thioredoxin-like_sf"/>
</dbReference>
<dbReference type="STRING" id="4999.A0A1Y1US22"/>
<proteinExistence type="inferred from homology"/>
<comment type="catalytic activity">
    <reaction evidence="9">
        <text>a hydroperoxide + [thioredoxin]-dithiol = an alcohol + [thioredoxin]-disulfide + H2O</text>
        <dbReference type="Rhea" id="RHEA:62620"/>
        <dbReference type="Rhea" id="RHEA-COMP:10698"/>
        <dbReference type="Rhea" id="RHEA-COMP:10700"/>
        <dbReference type="ChEBI" id="CHEBI:15377"/>
        <dbReference type="ChEBI" id="CHEBI:29950"/>
        <dbReference type="ChEBI" id="CHEBI:30879"/>
        <dbReference type="ChEBI" id="CHEBI:35924"/>
        <dbReference type="ChEBI" id="CHEBI:50058"/>
        <dbReference type="EC" id="1.11.1.24"/>
    </reaction>
</comment>
<dbReference type="InParanoid" id="A0A1Y1US22"/>
<dbReference type="Gene3D" id="3.40.30.10">
    <property type="entry name" value="Glutaredoxin"/>
    <property type="match status" value="1"/>
</dbReference>
<dbReference type="GO" id="GO:0034599">
    <property type="term" value="P:cellular response to oxidative stress"/>
    <property type="evidence" value="ECO:0007669"/>
    <property type="project" value="TreeGrafter"/>
</dbReference>
<evidence type="ECO:0000256" key="9">
    <source>
        <dbReference type="ARBA" id="ARBA00049091"/>
    </source>
</evidence>
<dbReference type="PROSITE" id="PS51352">
    <property type="entry name" value="THIOREDOXIN_2"/>
    <property type="match status" value="1"/>
</dbReference>